<gene>
    <name evidence="1" type="ORF">SDC9_91226</name>
</gene>
<name>A0A644ZVU5_9ZZZZ</name>
<dbReference type="AlphaFoldDB" id="A0A644ZVU5"/>
<organism evidence="1">
    <name type="scientific">bioreactor metagenome</name>
    <dbReference type="NCBI Taxonomy" id="1076179"/>
    <lineage>
        <taxon>unclassified sequences</taxon>
        <taxon>metagenomes</taxon>
        <taxon>ecological metagenomes</taxon>
    </lineage>
</organism>
<sequence>MTKVSILPYPSRPAAWLISGWWSADWRADVCARTAAPNCRHGKVGRIAITSPITLPVERVRLATEGAKAHCIGRLDRSSGGGSHLNCPHCSFTKGDGKVRYQVESCLCVDQNFPTSAVSARHGRTFAYGLMWSFMARKSRSGAR</sequence>
<protein>
    <submittedName>
        <fullName evidence="1">Uncharacterized protein</fullName>
    </submittedName>
</protein>
<evidence type="ECO:0000313" key="1">
    <source>
        <dbReference type="EMBL" id="MPM44548.1"/>
    </source>
</evidence>
<accession>A0A644ZVU5</accession>
<comment type="caution">
    <text evidence="1">The sequence shown here is derived from an EMBL/GenBank/DDBJ whole genome shotgun (WGS) entry which is preliminary data.</text>
</comment>
<reference evidence="1" key="1">
    <citation type="submission" date="2019-08" db="EMBL/GenBank/DDBJ databases">
        <authorList>
            <person name="Kucharzyk K."/>
            <person name="Murdoch R.W."/>
            <person name="Higgins S."/>
            <person name="Loffler F."/>
        </authorList>
    </citation>
    <scope>NUCLEOTIDE SEQUENCE</scope>
</reference>
<dbReference type="EMBL" id="VSSQ01010519">
    <property type="protein sequence ID" value="MPM44548.1"/>
    <property type="molecule type" value="Genomic_DNA"/>
</dbReference>
<proteinExistence type="predicted"/>